<dbReference type="EMBL" id="CAJVQB010042792">
    <property type="protein sequence ID" value="CAG8830681.1"/>
    <property type="molecule type" value="Genomic_DNA"/>
</dbReference>
<comment type="caution">
    <text evidence="1">The sequence shown here is derived from an EMBL/GenBank/DDBJ whole genome shotgun (WGS) entry which is preliminary data.</text>
</comment>
<proteinExistence type="predicted"/>
<sequence length="189" mass="21820">YQEYSNNAKELNLACLVLAKAEKLELYFDLPSELWQIEQGGVPLNQVLEKSFNQKTVNTLKQMNLFSTAQLISAKGTELIMWSQLKLCRNCSQKERKPNWFVVLEKVLLKKESSRKIASRFTIDRENSMNEFSYFIKVGNFSIVSKIRELVSLKEVNLELVKVRGHSDDFWNTRADILAKKGILAGKKQ</sequence>
<accession>A0ABN7WHY3</accession>
<dbReference type="Gene3D" id="3.30.420.10">
    <property type="entry name" value="Ribonuclease H-like superfamily/Ribonuclease H"/>
    <property type="match status" value="1"/>
</dbReference>
<feature type="non-terminal residue" evidence="1">
    <location>
        <position position="189"/>
    </location>
</feature>
<protein>
    <submittedName>
        <fullName evidence="1">13256_t:CDS:1</fullName>
    </submittedName>
</protein>
<organism evidence="1 2">
    <name type="scientific">Gigaspora margarita</name>
    <dbReference type="NCBI Taxonomy" id="4874"/>
    <lineage>
        <taxon>Eukaryota</taxon>
        <taxon>Fungi</taxon>
        <taxon>Fungi incertae sedis</taxon>
        <taxon>Mucoromycota</taxon>
        <taxon>Glomeromycotina</taxon>
        <taxon>Glomeromycetes</taxon>
        <taxon>Diversisporales</taxon>
        <taxon>Gigasporaceae</taxon>
        <taxon>Gigaspora</taxon>
    </lineage>
</organism>
<dbReference type="InterPro" id="IPR012337">
    <property type="entry name" value="RNaseH-like_sf"/>
</dbReference>
<evidence type="ECO:0000313" key="1">
    <source>
        <dbReference type="EMBL" id="CAG8830681.1"/>
    </source>
</evidence>
<dbReference type="SUPFAM" id="SSF53098">
    <property type="entry name" value="Ribonuclease H-like"/>
    <property type="match status" value="1"/>
</dbReference>
<keyword evidence="2" id="KW-1185">Reference proteome</keyword>
<feature type="non-terminal residue" evidence="1">
    <location>
        <position position="1"/>
    </location>
</feature>
<evidence type="ECO:0000313" key="2">
    <source>
        <dbReference type="Proteomes" id="UP000789901"/>
    </source>
</evidence>
<reference evidence="1 2" key="1">
    <citation type="submission" date="2021-06" db="EMBL/GenBank/DDBJ databases">
        <authorList>
            <person name="Kallberg Y."/>
            <person name="Tangrot J."/>
            <person name="Rosling A."/>
        </authorList>
    </citation>
    <scope>NUCLEOTIDE SEQUENCE [LARGE SCALE GENOMIC DNA]</scope>
    <source>
        <strain evidence="1 2">120-4 pot B 10/14</strain>
    </source>
</reference>
<name>A0ABN7WHY3_GIGMA</name>
<gene>
    <name evidence="1" type="ORF">GMARGA_LOCUS30410</name>
</gene>
<dbReference type="Proteomes" id="UP000789901">
    <property type="component" value="Unassembled WGS sequence"/>
</dbReference>
<dbReference type="InterPro" id="IPR036397">
    <property type="entry name" value="RNaseH_sf"/>
</dbReference>